<evidence type="ECO:0000313" key="1">
    <source>
        <dbReference type="EMBL" id="AZA08714.1"/>
    </source>
</evidence>
<proteinExistence type="predicted"/>
<dbReference type="EMBL" id="CP033898">
    <property type="protein sequence ID" value="AZA08714.1"/>
    <property type="molecule type" value="Genomic_DNA"/>
</dbReference>
<evidence type="ECO:0000313" key="2">
    <source>
        <dbReference type="Proteomes" id="UP000271426"/>
    </source>
</evidence>
<dbReference type="Proteomes" id="UP000271426">
    <property type="component" value="Chromosome"/>
</dbReference>
<protein>
    <submittedName>
        <fullName evidence="1">Uncharacterized protein</fullName>
    </submittedName>
</protein>
<dbReference type="KEGG" id="cpso:CPPEL_02915"/>
<keyword evidence="2" id="KW-1185">Reference proteome</keyword>
<organism evidence="1 2">
    <name type="scientific">Corynebacterium pseudopelargi</name>
    <dbReference type="NCBI Taxonomy" id="2080757"/>
    <lineage>
        <taxon>Bacteria</taxon>
        <taxon>Bacillati</taxon>
        <taxon>Actinomycetota</taxon>
        <taxon>Actinomycetes</taxon>
        <taxon>Mycobacteriales</taxon>
        <taxon>Corynebacteriaceae</taxon>
        <taxon>Corynebacterium</taxon>
    </lineage>
</organism>
<name>A0A3G6IXL5_9CORY</name>
<dbReference type="AlphaFoldDB" id="A0A3G6IXL5"/>
<reference evidence="1 2" key="1">
    <citation type="submission" date="2018-11" db="EMBL/GenBank/DDBJ databases">
        <authorList>
            <person name="Kleinhagauer T."/>
            <person name="Glaeser S.P."/>
            <person name="Spergser J."/>
            <person name="Ruckert C."/>
            <person name="Kaempfer P."/>
            <person name="Busse H.-J."/>
        </authorList>
    </citation>
    <scope>NUCLEOTIDE SEQUENCE [LARGE SCALE GENOMIC DNA]</scope>
    <source>
        <strain evidence="1 2">812CH</strain>
    </source>
</reference>
<accession>A0A3G6IXL5</accession>
<gene>
    <name evidence="1" type="ORF">CPPEL_02915</name>
</gene>
<dbReference type="RefSeq" id="WP_123959727.1">
    <property type="nucleotide sequence ID" value="NZ_CP033898.1"/>
</dbReference>
<sequence length="150" mass="17229">MITPDKAQALLKGATPGPYELEESGEQWADCPPSHSMQITSRDGHALVQKEVSERVADEWHATFELMATAPDMAKQIANMRWEYAVELQYEPDRWELYKHTNLFALITTEVPANGRWFDTIKQAQEHAKTTKYPTRIVRRLASTELEVIE</sequence>